<evidence type="ECO:0000313" key="3">
    <source>
        <dbReference type="Proteomes" id="UP000003448"/>
    </source>
</evidence>
<dbReference type="eggNOG" id="COG0456">
    <property type="taxonomic scope" value="Bacteria"/>
</dbReference>
<dbReference type="Gene3D" id="3.40.630.30">
    <property type="match status" value="1"/>
</dbReference>
<dbReference type="Proteomes" id="UP000003448">
    <property type="component" value="Unassembled WGS sequence"/>
</dbReference>
<reference evidence="3" key="1">
    <citation type="journal article" date="2012" name="J. Bacteriol.">
        <title>Genome Sequence of Micromonospora lupini Lupac 08, Isolated from Root Nodules of Lupinus angustifolius.</title>
        <authorList>
            <person name="Alonso-Vega P."/>
            <person name="Normand P."/>
            <person name="Bacigalupe R."/>
            <person name="Pujic P."/>
            <person name="Lajus A."/>
            <person name="Vallenet D."/>
            <person name="Carro L."/>
            <person name="Coll P."/>
            <person name="Trujillo M.E."/>
        </authorList>
    </citation>
    <scope>NUCLEOTIDE SEQUENCE [LARGE SCALE GENOMIC DNA]</scope>
    <source>
        <strain evidence="3">Lupac 08</strain>
    </source>
</reference>
<dbReference type="PANTHER" id="PTHR37817:SF1">
    <property type="entry name" value="N-ACETYLTRANSFERASE EIS"/>
    <property type="match status" value="1"/>
</dbReference>
<dbReference type="AlphaFoldDB" id="I0KZM4"/>
<sequence length="250" mass="27523">MNTYSIHDLEPQLAANRRYWCGWAGTDPDTDLPTYRTDVPHPLLNAVLRVRDRPLDEAITEARKHLTGSHWGWWVGADSDEGTAEGLLERGAEQIADMPIMAVDVTTVADVAAPTDLEIGLAVEPSELREYVEAYAGPLGIPGDRGLVVDRELNFAYLDVVRLAGRIDGRIVGTCTLSLGTDIGAVYCIATDPDFRRRGIATALTREALRLTRESGRRIVTLQASSAGGPVYRQIGFETVSRYRLYQLPE</sequence>
<keyword evidence="3" id="KW-1185">Reference proteome</keyword>
<dbReference type="Pfam" id="PF13508">
    <property type="entry name" value="Acetyltransf_7"/>
    <property type="match status" value="1"/>
</dbReference>
<dbReference type="EMBL" id="CAIE01000017">
    <property type="protein sequence ID" value="CCH17021.1"/>
    <property type="molecule type" value="Genomic_DNA"/>
</dbReference>
<name>I0KZM4_9ACTN</name>
<dbReference type="STRING" id="1150864.MILUP08_41940"/>
<dbReference type="InterPro" id="IPR051554">
    <property type="entry name" value="Acetyltransferase_Eis"/>
</dbReference>
<comment type="caution">
    <text evidence="2">The sequence shown here is derived from an EMBL/GenBank/DDBJ whole genome shotgun (WGS) entry which is preliminary data.</text>
</comment>
<proteinExistence type="predicted"/>
<dbReference type="GO" id="GO:0030649">
    <property type="term" value="P:aminoglycoside antibiotic catabolic process"/>
    <property type="evidence" value="ECO:0007669"/>
    <property type="project" value="TreeGrafter"/>
</dbReference>
<dbReference type="PROSITE" id="PS51186">
    <property type="entry name" value="GNAT"/>
    <property type="match status" value="1"/>
</dbReference>
<gene>
    <name evidence="2" type="ORF">MILUP08_41940</name>
</gene>
<evidence type="ECO:0000259" key="1">
    <source>
        <dbReference type="PROSITE" id="PS51186"/>
    </source>
</evidence>
<evidence type="ECO:0000313" key="2">
    <source>
        <dbReference type="EMBL" id="CCH17021.1"/>
    </source>
</evidence>
<organism evidence="2 3">
    <name type="scientific">Micromonospora lupini str. Lupac 08</name>
    <dbReference type="NCBI Taxonomy" id="1150864"/>
    <lineage>
        <taxon>Bacteria</taxon>
        <taxon>Bacillati</taxon>
        <taxon>Actinomycetota</taxon>
        <taxon>Actinomycetes</taxon>
        <taxon>Micromonosporales</taxon>
        <taxon>Micromonosporaceae</taxon>
        <taxon>Micromonospora</taxon>
    </lineage>
</organism>
<dbReference type="GO" id="GO:0034069">
    <property type="term" value="F:aminoglycoside N-acetyltransferase activity"/>
    <property type="evidence" value="ECO:0007669"/>
    <property type="project" value="TreeGrafter"/>
</dbReference>
<protein>
    <submittedName>
        <fullName evidence="2">Acetyltransferase</fullName>
    </submittedName>
</protein>
<dbReference type="PANTHER" id="PTHR37817">
    <property type="entry name" value="N-ACETYLTRANSFERASE EIS"/>
    <property type="match status" value="1"/>
</dbReference>
<dbReference type="InterPro" id="IPR016181">
    <property type="entry name" value="Acyl_CoA_acyltransferase"/>
</dbReference>
<dbReference type="CDD" id="cd04301">
    <property type="entry name" value="NAT_SF"/>
    <property type="match status" value="1"/>
</dbReference>
<dbReference type="SUPFAM" id="SSF55729">
    <property type="entry name" value="Acyl-CoA N-acyltransferases (Nat)"/>
    <property type="match status" value="1"/>
</dbReference>
<dbReference type="InterPro" id="IPR000182">
    <property type="entry name" value="GNAT_dom"/>
</dbReference>
<keyword evidence="2" id="KW-0808">Transferase</keyword>
<accession>I0KZM4</accession>
<dbReference type="RefSeq" id="WP_007457377.1">
    <property type="nucleotide sequence ID" value="NZ_HF570108.1"/>
</dbReference>
<feature type="domain" description="N-acetyltransferase" evidence="1">
    <location>
        <begin position="101"/>
        <end position="250"/>
    </location>
</feature>